<dbReference type="SUPFAM" id="SSF82657">
    <property type="entry name" value="BolA-like"/>
    <property type="match status" value="1"/>
</dbReference>
<dbReference type="PIRSF" id="PIRSF003113">
    <property type="entry name" value="BolA"/>
    <property type="match status" value="1"/>
</dbReference>
<name>A0A1Q9AFJ2_9HYPH</name>
<dbReference type="PANTHER" id="PTHR46230:SF7">
    <property type="entry name" value="BOLA-LIKE PROTEIN 1"/>
    <property type="match status" value="1"/>
</dbReference>
<dbReference type="EMBL" id="MKIO01000039">
    <property type="protein sequence ID" value="OLP53684.1"/>
    <property type="molecule type" value="Genomic_DNA"/>
</dbReference>
<dbReference type="OrthoDB" id="9811118at2"/>
<dbReference type="Pfam" id="PF01722">
    <property type="entry name" value="BolA"/>
    <property type="match status" value="1"/>
</dbReference>
<accession>A0A1Q9AFJ2</accession>
<dbReference type="PANTHER" id="PTHR46230">
    <property type="match status" value="1"/>
</dbReference>
<protein>
    <recommendedName>
        <fullName evidence="4">BolA family transcriptional regulator</fullName>
    </recommendedName>
</protein>
<gene>
    <name evidence="2" type="ORF">BJF92_05925</name>
</gene>
<comment type="similarity">
    <text evidence="1">Belongs to the BolA/IbaG family.</text>
</comment>
<evidence type="ECO:0000313" key="3">
    <source>
        <dbReference type="Proteomes" id="UP000186143"/>
    </source>
</evidence>
<sequence length="93" mass="10077">MSATDRITARLTEAFQPERLAVLNESHLHAGHQESFDGAGETHLRVRIVATAFAGMSRLARHRAVNALVQPEFDAGLHALAVEAAAPGEPVRW</sequence>
<dbReference type="Gene3D" id="3.30.300.90">
    <property type="entry name" value="BolA-like"/>
    <property type="match status" value="1"/>
</dbReference>
<dbReference type="InterPro" id="IPR036065">
    <property type="entry name" value="BolA-like_sf"/>
</dbReference>
<dbReference type="InterPro" id="IPR002634">
    <property type="entry name" value="BolA"/>
</dbReference>
<evidence type="ECO:0000313" key="2">
    <source>
        <dbReference type="EMBL" id="OLP53684.1"/>
    </source>
</evidence>
<dbReference type="RefSeq" id="WP_075636330.1">
    <property type="nucleotide sequence ID" value="NZ_MKIO01000039.1"/>
</dbReference>
<dbReference type="STRING" id="1672749.BJF92_05925"/>
<proteinExistence type="inferred from homology"/>
<evidence type="ECO:0008006" key="4">
    <source>
        <dbReference type="Google" id="ProtNLM"/>
    </source>
</evidence>
<comment type="caution">
    <text evidence="2">The sequence shown here is derived from an EMBL/GenBank/DDBJ whole genome shotgun (WGS) entry which is preliminary data.</text>
</comment>
<reference evidence="2 3" key="1">
    <citation type="submission" date="2016-09" db="EMBL/GenBank/DDBJ databases">
        <title>Rhizobium sp. nov., a novel species isolated from the rice rhizosphere.</title>
        <authorList>
            <person name="Zhao J."/>
            <person name="Zhang X."/>
        </authorList>
    </citation>
    <scope>NUCLEOTIDE SEQUENCE [LARGE SCALE GENOMIC DNA]</scope>
    <source>
        <strain evidence="2 3">MH17</strain>
    </source>
</reference>
<dbReference type="GO" id="GO:0016226">
    <property type="term" value="P:iron-sulfur cluster assembly"/>
    <property type="evidence" value="ECO:0007669"/>
    <property type="project" value="TreeGrafter"/>
</dbReference>
<dbReference type="AlphaFoldDB" id="A0A1Q9AFJ2"/>
<organism evidence="2 3">
    <name type="scientific">Xaviernesmea rhizosphaerae</name>
    <dbReference type="NCBI Taxonomy" id="1672749"/>
    <lineage>
        <taxon>Bacteria</taxon>
        <taxon>Pseudomonadati</taxon>
        <taxon>Pseudomonadota</taxon>
        <taxon>Alphaproteobacteria</taxon>
        <taxon>Hyphomicrobiales</taxon>
        <taxon>Rhizobiaceae</taxon>
        <taxon>Rhizobium/Agrobacterium group</taxon>
        <taxon>Xaviernesmea</taxon>
    </lineage>
</organism>
<dbReference type="Proteomes" id="UP000186143">
    <property type="component" value="Unassembled WGS sequence"/>
</dbReference>
<evidence type="ECO:0000256" key="1">
    <source>
        <dbReference type="RuleBase" id="RU003860"/>
    </source>
</evidence>